<sequence>MKSDKGAWLAVAIYVVLLAMFFGKIDEVASYAGSSCPVSSITSVKNLDKYTELTPPEGCCKAIKKMNTSDLCNLINQTSIIVKNITKAVYKNCTHHALRCQDSLPAPHPVSPMS</sequence>
<name>A0A5A7PBK6_STRAF</name>
<accession>A0A5A7PBK6</accession>
<evidence type="ECO:0000313" key="4">
    <source>
        <dbReference type="Proteomes" id="UP000325081"/>
    </source>
</evidence>
<dbReference type="Proteomes" id="UP000325081">
    <property type="component" value="Unassembled WGS sequence"/>
</dbReference>
<dbReference type="AlphaFoldDB" id="A0A5A7PBK6"/>
<feature type="domain" description="Bifunctional inhibitor/plant lipid transfer protein/seed storage helical" evidence="2">
    <location>
        <begin position="30"/>
        <end position="88"/>
    </location>
</feature>
<reference evidence="4" key="1">
    <citation type="journal article" date="2019" name="Curr. Biol.">
        <title>Genome Sequence of Striga asiatica Provides Insight into the Evolution of Plant Parasitism.</title>
        <authorList>
            <person name="Yoshida S."/>
            <person name="Kim S."/>
            <person name="Wafula E.K."/>
            <person name="Tanskanen J."/>
            <person name="Kim Y.M."/>
            <person name="Honaas L."/>
            <person name="Yang Z."/>
            <person name="Spallek T."/>
            <person name="Conn C.E."/>
            <person name="Ichihashi Y."/>
            <person name="Cheong K."/>
            <person name="Cui S."/>
            <person name="Der J.P."/>
            <person name="Gundlach H."/>
            <person name="Jiao Y."/>
            <person name="Hori C."/>
            <person name="Ishida J.K."/>
            <person name="Kasahara H."/>
            <person name="Kiba T."/>
            <person name="Kim M.S."/>
            <person name="Koo N."/>
            <person name="Laohavisit A."/>
            <person name="Lee Y.H."/>
            <person name="Lumba S."/>
            <person name="McCourt P."/>
            <person name="Mortimer J.C."/>
            <person name="Mutuku J.M."/>
            <person name="Nomura T."/>
            <person name="Sasaki-Sekimoto Y."/>
            <person name="Seto Y."/>
            <person name="Wang Y."/>
            <person name="Wakatake T."/>
            <person name="Sakakibara H."/>
            <person name="Demura T."/>
            <person name="Yamaguchi S."/>
            <person name="Yoneyama K."/>
            <person name="Manabe R.I."/>
            <person name="Nelson D.C."/>
            <person name="Schulman A.H."/>
            <person name="Timko M.P."/>
            <person name="dePamphilis C.W."/>
            <person name="Choi D."/>
            <person name="Shirasu K."/>
        </authorList>
    </citation>
    <scope>NUCLEOTIDE SEQUENCE [LARGE SCALE GENOMIC DNA]</scope>
    <source>
        <strain evidence="4">cv. UVA1</strain>
    </source>
</reference>
<proteinExistence type="predicted"/>
<dbReference type="InterPro" id="IPR016140">
    <property type="entry name" value="Bifunc_inhib/LTP/seed_store"/>
</dbReference>
<evidence type="ECO:0000256" key="1">
    <source>
        <dbReference type="SAM" id="Phobius"/>
    </source>
</evidence>
<feature type="transmembrane region" description="Helical" evidence="1">
    <location>
        <begin position="6"/>
        <end position="23"/>
    </location>
</feature>
<comment type="caution">
    <text evidence="3">The sequence shown here is derived from an EMBL/GenBank/DDBJ whole genome shotgun (WGS) entry which is preliminary data.</text>
</comment>
<evidence type="ECO:0000313" key="3">
    <source>
        <dbReference type="EMBL" id="GER29906.1"/>
    </source>
</evidence>
<protein>
    <submittedName>
        <fullName evidence="3">Lipid-transfer protein</fullName>
    </submittedName>
</protein>
<keyword evidence="1" id="KW-0472">Membrane</keyword>
<keyword evidence="1" id="KW-1133">Transmembrane helix</keyword>
<dbReference type="EMBL" id="BKCP01004294">
    <property type="protein sequence ID" value="GER29906.1"/>
    <property type="molecule type" value="Genomic_DNA"/>
</dbReference>
<organism evidence="3 4">
    <name type="scientific">Striga asiatica</name>
    <name type="common">Asiatic witchweed</name>
    <name type="synonym">Buchnera asiatica</name>
    <dbReference type="NCBI Taxonomy" id="4170"/>
    <lineage>
        <taxon>Eukaryota</taxon>
        <taxon>Viridiplantae</taxon>
        <taxon>Streptophyta</taxon>
        <taxon>Embryophyta</taxon>
        <taxon>Tracheophyta</taxon>
        <taxon>Spermatophyta</taxon>
        <taxon>Magnoliopsida</taxon>
        <taxon>eudicotyledons</taxon>
        <taxon>Gunneridae</taxon>
        <taxon>Pentapetalae</taxon>
        <taxon>asterids</taxon>
        <taxon>lamiids</taxon>
        <taxon>Lamiales</taxon>
        <taxon>Orobanchaceae</taxon>
        <taxon>Buchnereae</taxon>
        <taxon>Striga</taxon>
    </lineage>
</organism>
<keyword evidence="1" id="KW-0812">Transmembrane</keyword>
<gene>
    <name evidence="3" type="ORF">STAS_05808</name>
</gene>
<evidence type="ECO:0000259" key="2">
    <source>
        <dbReference type="Pfam" id="PF14368"/>
    </source>
</evidence>
<dbReference type="Pfam" id="PF14368">
    <property type="entry name" value="LTP_2"/>
    <property type="match status" value="1"/>
</dbReference>
<keyword evidence="4" id="KW-1185">Reference proteome</keyword>